<keyword evidence="9" id="KW-1185">Reference proteome</keyword>
<evidence type="ECO:0000256" key="6">
    <source>
        <dbReference type="ARBA" id="ARBA00023098"/>
    </source>
</evidence>
<keyword evidence="5" id="KW-0808">Transferase</keyword>
<keyword evidence="2" id="KW-0444">Lipid biosynthesis</keyword>
<protein>
    <recommendedName>
        <fullName evidence="1">lipid-A-disaccharide synthase</fullName>
        <ecNumber evidence="1">2.4.1.182</ecNumber>
    </recommendedName>
</protein>
<proteinExistence type="predicted"/>
<keyword evidence="6" id="KW-0443">Lipid metabolism</keyword>
<evidence type="ECO:0000256" key="2">
    <source>
        <dbReference type="ARBA" id="ARBA00022516"/>
    </source>
</evidence>
<gene>
    <name evidence="8" type="ORF">RDI58_018377</name>
</gene>
<comment type="catalytic activity">
    <reaction evidence="7">
        <text>a lipid X + a UDP-2-N,3-O-bis[(3R)-3-hydroxyacyl]-alpha-D-glucosamine = a lipid A disaccharide + UDP + H(+)</text>
        <dbReference type="Rhea" id="RHEA:67828"/>
        <dbReference type="ChEBI" id="CHEBI:15378"/>
        <dbReference type="ChEBI" id="CHEBI:58223"/>
        <dbReference type="ChEBI" id="CHEBI:137748"/>
        <dbReference type="ChEBI" id="CHEBI:176338"/>
        <dbReference type="ChEBI" id="CHEBI:176343"/>
        <dbReference type="EC" id="2.4.1.182"/>
    </reaction>
</comment>
<dbReference type="EC" id="2.4.1.182" evidence="1"/>
<dbReference type="GO" id="GO:0005543">
    <property type="term" value="F:phospholipid binding"/>
    <property type="evidence" value="ECO:0007669"/>
    <property type="project" value="TreeGrafter"/>
</dbReference>
<organism evidence="8 9">
    <name type="scientific">Solanum bulbocastanum</name>
    <name type="common">Wild potato</name>
    <dbReference type="NCBI Taxonomy" id="147425"/>
    <lineage>
        <taxon>Eukaryota</taxon>
        <taxon>Viridiplantae</taxon>
        <taxon>Streptophyta</taxon>
        <taxon>Embryophyta</taxon>
        <taxon>Tracheophyta</taxon>
        <taxon>Spermatophyta</taxon>
        <taxon>Magnoliopsida</taxon>
        <taxon>eudicotyledons</taxon>
        <taxon>Gunneridae</taxon>
        <taxon>Pentapetalae</taxon>
        <taxon>asterids</taxon>
        <taxon>lamiids</taxon>
        <taxon>Solanales</taxon>
        <taxon>Solanaceae</taxon>
        <taxon>Solanoideae</taxon>
        <taxon>Solaneae</taxon>
        <taxon>Solanum</taxon>
    </lineage>
</organism>
<dbReference type="GO" id="GO:0009245">
    <property type="term" value="P:lipid A biosynthetic process"/>
    <property type="evidence" value="ECO:0007669"/>
    <property type="project" value="UniProtKB-KW"/>
</dbReference>
<evidence type="ECO:0000256" key="5">
    <source>
        <dbReference type="ARBA" id="ARBA00022679"/>
    </source>
</evidence>
<keyword evidence="4" id="KW-0328">Glycosyltransferase</keyword>
<comment type="caution">
    <text evidence="8">The sequence shown here is derived from an EMBL/GenBank/DDBJ whole genome shotgun (WGS) entry which is preliminary data.</text>
</comment>
<dbReference type="SUPFAM" id="SSF53756">
    <property type="entry name" value="UDP-Glycosyltransferase/glycogen phosphorylase"/>
    <property type="match status" value="1"/>
</dbReference>
<evidence type="ECO:0000313" key="9">
    <source>
        <dbReference type="Proteomes" id="UP001371456"/>
    </source>
</evidence>
<dbReference type="AlphaFoldDB" id="A0AAN8TGT1"/>
<dbReference type="InterPro" id="IPR003835">
    <property type="entry name" value="Glyco_trans_19"/>
</dbReference>
<sequence>MLENKKGRERRDGELVNLFSLCHFPGKKKNQVCKDMGFRRIWNVNWGVNMKLMRKMRRTFSVSSQSAVDFASKDGELRVFIVAGEVSGDTIGSRVMGSLLKLSPLPVRFAGVGGKMMSKQGLNPLFPMEDIAIMGIWELLPYLNQFRVRLKQTIEAALSFKPHVVLTVDAKGFSFRFLKHLRAACVQQGMVSPLHFHYVSPSFWAWKGGEARLKGLLHFVDHVLCILPFEAEVCRSNGVAATFVGHPTLEDIPECQVLGMQIFFLFKKQSIENSGMILLGKDATERRYRIEGNAEAFLTGYGISSGSPVISLLPGSRLQEVTRMFPIFSKTLEQLKGSFPNLVAAVHVAPNQHVEDYISKAVRKWPSSVVLVSGGSHQMKYDSFSASSVALCTSGTVAMEMQLARLPCVVAYRAHLLTEWFIRYKAIIPYISLPNILLDSAVIPEALFEECTPSKLASLLKDLILDENLREKQIIAAEKVIKLLRPPEISFGCSTLVEMSVPFSDCTPSMVAAYAVLYYQRKLE</sequence>
<name>A0AAN8TGT1_SOLBU</name>
<evidence type="ECO:0000256" key="4">
    <source>
        <dbReference type="ARBA" id="ARBA00022676"/>
    </source>
</evidence>
<evidence type="ECO:0000256" key="7">
    <source>
        <dbReference type="ARBA" id="ARBA00048975"/>
    </source>
</evidence>
<dbReference type="EMBL" id="JBANQN010000007">
    <property type="protein sequence ID" value="KAK6784922.1"/>
    <property type="molecule type" value="Genomic_DNA"/>
</dbReference>
<dbReference type="PANTHER" id="PTHR30372:SF4">
    <property type="entry name" value="LIPID-A-DISACCHARIDE SYNTHASE, MITOCHONDRIAL-RELATED"/>
    <property type="match status" value="1"/>
</dbReference>
<keyword evidence="3" id="KW-0441">Lipid A biosynthesis</keyword>
<evidence type="ECO:0000313" key="8">
    <source>
        <dbReference type="EMBL" id="KAK6784922.1"/>
    </source>
</evidence>
<dbReference type="Proteomes" id="UP001371456">
    <property type="component" value="Unassembled WGS sequence"/>
</dbReference>
<dbReference type="PANTHER" id="PTHR30372">
    <property type="entry name" value="LIPID-A-DISACCHARIDE SYNTHASE"/>
    <property type="match status" value="1"/>
</dbReference>
<dbReference type="GO" id="GO:0008915">
    <property type="term" value="F:lipid-A-disaccharide synthase activity"/>
    <property type="evidence" value="ECO:0007669"/>
    <property type="project" value="UniProtKB-EC"/>
</dbReference>
<evidence type="ECO:0000256" key="1">
    <source>
        <dbReference type="ARBA" id="ARBA00012687"/>
    </source>
</evidence>
<dbReference type="GO" id="GO:0016020">
    <property type="term" value="C:membrane"/>
    <property type="evidence" value="ECO:0007669"/>
    <property type="project" value="GOC"/>
</dbReference>
<dbReference type="Pfam" id="PF02684">
    <property type="entry name" value="LpxB"/>
    <property type="match status" value="2"/>
</dbReference>
<reference evidence="8 9" key="1">
    <citation type="submission" date="2024-02" db="EMBL/GenBank/DDBJ databases">
        <title>de novo genome assembly of Solanum bulbocastanum strain 11H21.</title>
        <authorList>
            <person name="Hosaka A.J."/>
        </authorList>
    </citation>
    <scope>NUCLEOTIDE SEQUENCE [LARGE SCALE GENOMIC DNA]</scope>
    <source>
        <tissue evidence="8">Young leaves</tissue>
    </source>
</reference>
<evidence type="ECO:0000256" key="3">
    <source>
        <dbReference type="ARBA" id="ARBA00022556"/>
    </source>
</evidence>
<accession>A0AAN8TGT1</accession>